<dbReference type="AlphaFoldDB" id="A0A5N6RKN6"/>
<keyword evidence="1" id="KW-0812">Transmembrane</keyword>
<name>A0A5N6RKN6_9ROSI</name>
<dbReference type="OrthoDB" id="10646192at2759"/>
<gene>
    <name evidence="2" type="ORF">FH972_017316</name>
</gene>
<dbReference type="EMBL" id="CM017327">
    <property type="protein sequence ID" value="KAE8099325.1"/>
    <property type="molecule type" value="Genomic_DNA"/>
</dbReference>
<feature type="transmembrane region" description="Helical" evidence="1">
    <location>
        <begin position="6"/>
        <end position="27"/>
    </location>
</feature>
<dbReference type="Proteomes" id="UP000327013">
    <property type="component" value="Chromosome 7"/>
</dbReference>
<keyword evidence="3" id="KW-1185">Reference proteome</keyword>
<organism evidence="2 3">
    <name type="scientific">Carpinus fangiana</name>
    <dbReference type="NCBI Taxonomy" id="176857"/>
    <lineage>
        <taxon>Eukaryota</taxon>
        <taxon>Viridiplantae</taxon>
        <taxon>Streptophyta</taxon>
        <taxon>Embryophyta</taxon>
        <taxon>Tracheophyta</taxon>
        <taxon>Spermatophyta</taxon>
        <taxon>Magnoliopsida</taxon>
        <taxon>eudicotyledons</taxon>
        <taxon>Gunneridae</taxon>
        <taxon>Pentapetalae</taxon>
        <taxon>rosids</taxon>
        <taxon>fabids</taxon>
        <taxon>Fagales</taxon>
        <taxon>Betulaceae</taxon>
        <taxon>Carpinus</taxon>
    </lineage>
</organism>
<evidence type="ECO:0000313" key="2">
    <source>
        <dbReference type="EMBL" id="KAE8099325.1"/>
    </source>
</evidence>
<protein>
    <submittedName>
        <fullName evidence="2">Uncharacterized protein</fullName>
    </submittedName>
</protein>
<keyword evidence="1" id="KW-0472">Membrane</keyword>
<accession>A0A5N6RKN6</accession>
<proteinExistence type="predicted"/>
<sequence length="81" mass="8351">MTEPAWTFAAIAFPTMFALVFLGLLCVGHIQLGCNFNVDGDGDGRYIDMEHGNGCGVIDGGAGGRSGGQDVVVAVKFGSKL</sequence>
<reference evidence="2 3" key="1">
    <citation type="submission" date="2019-06" db="EMBL/GenBank/DDBJ databases">
        <title>A chromosomal-level reference genome of Carpinus fangiana (Coryloideae, Betulaceae).</title>
        <authorList>
            <person name="Yang X."/>
            <person name="Wang Z."/>
            <person name="Zhang L."/>
            <person name="Hao G."/>
            <person name="Liu J."/>
            <person name="Yang Y."/>
        </authorList>
    </citation>
    <scope>NUCLEOTIDE SEQUENCE [LARGE SCALE GENOMIC DNA]</scope>
    <source>
        <strain evidence="2">Cfa_2016G</strain>
        <tissue evidence="2">Leaf</tissue>
    </source>
</reference>
<keyword evidence="1" id="KW-1133">Transmembrane helix</keyword>
<evidence type="ECO:0000256" key="1">
    <source>
        <dbReference type="SAM" id="Phobius"/>
    </source>
</evidence>
<evidence type="ECO:0000313" key="3">
    <source>
        <dbReference type="Proteomes" id="UP000327013"/>
    </source>
</evidence>